<dbReference type="GO" id="GO:0048046">
    <property type="term" value="C:apoplast"/>
    <property type="evidence" value="ECO:0007669"/>
    <property type="project" value="UniProtKB-SubCell"/>
</dbReference>
<feature type="binding site" evidence="9">
    <location>
        <position position="198"/>
    </location>
    <ligand>
        <name>Mn(2+)</name>
        <dbReference type="ChEBI" id="CHEBI:29035"/>
    </ligand>
</feature>
<dbReference type="FunFam" id="2.60.120.10:FF:000005">
    <property type="entry name" value="Germin-like protein subfamily 1 member 8"/>
    <property type="match status" value="1"/>
</dbReference>
<proteinExistence type="inferred from homology"/>
<dbReference type="InterPro" id="IPR006045">
    <property type="entry name" value="Cupin_1"/>
</dbReference>
<keyword evidence="3 11" id="KW-0052">Apoplast</keyword>
<evidence type="ECO:0000256" key="5">
    <source>
        <dbReference type="ARBA" id="ARBA00022723"/>
    </source>
</evidence>
<dbReference type="Pfam" id="PF00190">
    <property type="entry name" value="Cupin_1"/>
    <property type="match status" value="1"/>
</dbReference>
<feature type="binding site" evidence="8">
    <location>
        <position position="147"/>
    </location>
    <ligand>
        <name>oxalate</name>
        <dbReference type="ChEBI" id="CHEBI:30623"/>
    </ligand>
</feature>
<feature type="binding site" evidence="9">
    <location>
        <position position="157"/>
    </location>
    <ligand>
        <name>Mn(2+)</name>
        <dbReference type="ChEBI" id="CHEBI:29035"/>
    </ligand>
</feature>
<dbReference type="InterPro" id="IPR001929">
    <property type="entry name" value="Germin"/>
</dbReference>
<dbReference type="OrthoDB" id="1546383at2759"/>
<keyword evidence="7 8" id="KW-0464">Manganese</keyword>
<protein>
    <recommendedName>
        <fullName evidence="11">Germin-like protein</fullName>
    </recommendedName>
</protein>
<dbReference type="PROSITE" id="PS00725">
    <property type="entry name" value="GERMIN"/>
    <property type="match status" value="1"/>
</dbReference>
<feature type="signal peptide" evidence="11">
    <location>
        <begin position="1"/>
        <end position="18"/>
    </location>
</feature>
<feature type="binding site" evidence="9">
    <location>
        <position position="152"/>
    </location>
    <ligand>
        <name>Mn(2+)</name>
        <dbReference type="ChEBI" id="CHEBI:29035"/>
    </ligand>
</feature>
<feature type="disulfide bond" evidence="10">
    <location>
        <begin position="61"/>
        <end position="88"/>
    </location>
</feature>
<feature type="domain" description="Cupin type-1" evidence="12">
    <location>
        <begin position="102"/>
        <end position="252"/>
    </location>
</feature>
<keyword evidence="14" id="KW-1185">Reference proteome</keyword>
<evidence type="ECO:0000256" key="11">
    <source>
        <dbReference type="RuleBase" id="RU366015"/>
    </source>
</evidence>
<dbReference type="InterPro" id="IPR011051">
    <property type="entry name" value="RmlC_Cupin_sf"/>
</dbReference>
<evidence type="ECO:0000256" key="4">
    <source>
        <dbReference type="ARBA" id="ARBA00022525"/>
    </source>
</evidence>
<evidence type="ECO:0000256" key="7">
    <source>
        <dbReference type="ARBA" id="ARBA00023211"/>
    </source>
</evidence>
<reference evidence="13 14" key="1">
    <citation type="submission" date="2020-10" db="EMBL/GenBank/DDBJ databases">
        <title>The Coptis chinensis genome and diversification of protoberbering-type alkaloids.</title>
        <authorList>
            <person name="Wang B."/>
            <person name="Shu S."/>
            <person name="Song C."/>
            <person name="Liu Y."/>
        </authorList>
    </citation>
    <scope>NUCLEOTIDE SEQUENCE [LARGE SCALE GENOMIC DNA]</scope>
    <source>
        <strain evidence="13">HL-2020</strain>
        <tissue evidence="13">Leaf</tissue>
    </source>
</reference>
<evidence type="ECO:0000256" key="1">
    <source>
        <dbReference type="ARBA" id="ARBA00004271"/>
    </source>
</evidence>
<name>A0A835LVA5_9MAGN</name>
<dbReference type="InterPro" id="IPR019780">
    <property type="entry name" value="Germin_Mn-BS"/>
</dbReference>
<evidence type="ECO:0000256" key="8">
    <source>
        <dbReference type="PIRSR" id="PIRSR601929-1"/>
    </source>
</evidence>
<dbReference type="SUPFAM" id="SSF51182">
    <property type="entry name" value="RmlC-like cupins"/>
    <property type="match status" value="1"/>
</dbReference>
<evidence type="ECO:0000313" key="14">
    <source>
        <dbReference type="Proteomes" id="UP000631114"/>
    </source>
</evidence>
<evidence type="ECO:0000256" key="3">
    <source>
        <dbReference type="ARBA" id="ARBA00022523"/>
    </source>
</evidence>
<comment type="subcellular location">
    <subcellularLocation>
        <location evidence="1 11">Secreted</location>
        <location evidence="1 11">Extracellular space</location>
        <location evidence="1 11">Apoplast</location>
    </subcellularLocation>
</comment>
<evidence type="ECO:0000256" key="10">
    <source>
        <dbReference type="PIRSR" id="PIRSR601929-3"/>
    </source>
</evidence>
<dbReference type="InterPro" id="IPR014710">
    <property type="entry name" value="RmlC-like_jellyroll"/>
</dbReference>
<evidence type="ECO:0000256" key="6">
    <source>
        <dbReference type="ARBA" id="ARBA00023157"/>
    </source>
</evidence>
<dbReference type="Gene3D" id="2.60.120.10">
    <property type="entry name" value="Jelly Rolls"/>
    <property type="match status" value="1"/>
</dbReference>
<dbReference type="SMART" id="SM00835">
    <property type="entry name" value="Cupin_1"/>
    <property type="match status" value="1"/>
</dbReference>
<comment type="similarity">
    <text evidence="2 11">Belongs to the germin family.</text>
</comment>
<dbReference type="AlphaFoldDB" id="A0A835LVA5"/>
<accession>A0A835LVA5</accession>
<dbReference type="GO" id="GO:0030145">
    <property type="term" value="F:manganese ion binding"/>
    <property type="evidence" value="ECO:0007669"/>
    <property type="project" value="UniProtKB-UniRule"/>
</dbReference>
<dbReference type="Proteomes" id="UP000631114">
    <property type="component" value="Unassembled WGS sequence"/>
</dbReference>
<dbReference type="PANTHER" id="PTHR31238">
    <property type="entry name" value="GERMIN-LIKE PROTEIN SUBFAMILY 3 MEMBER 3"/>
    <property type="match status" value="1"/>
</dbReference>
<evidence type="ECO:0000256" key="2">
    <source>
        <dbReference type="ARBA" id="ARBA00007456"/>
    </source>
</evidence>
<keyword evidence="4 11" id="KW-0964">Secreted</keyword>
<dbReference type="EMBL" id="JADFTS010000005">
    <property type="protein sequence ID" value="KAF9604614.1"/>
    <property type="molecule type" value="Genomic_DNA"/>
</dbReference>
<feature type="binding site" evidence="8">
    <location>
        <position position="157"/>
    </location>
    <ligand>
        <name>oxalate</name>
        <dbReference type="ChEBI" id="CHEBI:30623"/>
    </ligand>
</feature>
<organism evidence="13 14">
    <name type="scientific">Coptis chinensis</name>
    <dbReference type="NCBI Taxonomy" id="261450"/>
    <lineage>
        <taxon>Eukaryota</taxon>
        <taxon>Viridiplantae</taxon>
        <taxon>Streptophyta</taxon>
        <taxon>Embryophyta</taxon>
        <taxon>Tracheophyta</taxon>
        <taxon>Spermatophyta</taxon>
        <taxon>Magnoliopsida</taxon>
        <taxon>Ranunculales</taxon>
        <taxon>Ranunculaceae</taxon>
        <taxon>Coptidoideae</taxon>
        <taxon>Coptis</taxon>
    </lineage>
</organism>
<feature type="binding site" evidence="8">
    <location>
        <position position="152"/>
    </location>
    <ligand>
        <name>oxalate</name>
        <dbReference type="ChEBI" id="CHEBI:30623"/>
    </ligand>
</feature>
<feature type="chain" id="PRO_5033114521" description="Germin-like protein" evidence="11">
    <location>
        <begin position="19"/>
        <end position="263"/>
    </location>
</feature>
<sequence>MLMALFTVYLIVAFHLEAKKFSELQLPYFDGNWRNAWQSAVAYLPYMIKNAFEPSPLQDFCIADPSNSVLKFLKNVTFRAAMVNGLACKDPKIAEATDFFFTGLHIMGNTSNKVGSKVTPANVAQIPGLNTLGISIARIDYAPWGLNPPHTHPRASEILTVLEGTLYVGFVTSNPENRLISKVLQKGDVFVFPMGLVHFQRNVGYGNAVALAALSSQNPGVITIANAVFGSKQAISSDVLAKAFQVEKNTVDSLQAQFVLPKM</sequence>
<keyword evidence="5 8" id="KW-0479">Metal-binding</keyword>
<dbReference type="CDD" id="cd02241">
    <property type="entry name" value="cupin_OxOx"/>
    <property type="match status" value="1"/>
</dbReference>
<comment type="caution">
    <text evidence="13">The sequence shown here is derived from an EMBL/GenBank/DDBJ whole genome shotgun (WGS) entry which is preliminary data.</text>
</comment>
<keyword evidence="6 10" id="KW-1015">Disulfide bond</keyword>
<gene>
    <name evidence="13" type="ORF">IFM89_008880</name>
</gene>
<evidence type="ECO:0000313" key="13">
    <source>
        <dbReference type="EMBL" id="KAF9604614.1"/>
    </source>
</evidence>
<feature type="binding site" evidence="9">
    <location>
        <position position="150"/>
    </location>
    <ligand>
        <name>Mn(2+)</name>
        <dbReference type="ChEBI" id="CHEBI:29035"/>
    </ligand>
</feature>
<keyword evidence="11" id="KW-0732">Signal</keyword>
<dbReference type="PRINTS" id="PR00325">
    <property type="entry name" value="GERMIN"/>
</dbReference>
<evidence type="ECO:0000256" key="9">
    <source>
        <dbReference type="PIRSR" id="PIRSR601929-2"/>
    </source>
</evidence>
<evidence type="ECO:0000259" key="12">
    <source>
        <dbReference type="SMART" id="SM00835"/>
    </source>
</evidence>